<dbReference type="AlphaFoldDB" id="A0A6J4S743"/>
<feature type="compositionally biased region" description="Basic residues" evidence="1">
    <location>
        <begin position="236"/>
        <end position="247"/>
    </location>
</feature>
<dbReference type="EC" id="1.14.19.3" evidence="2"/>
<feature type="region of interest" description="Disordered" evidence="1">
    <location>
        <begin position="291"/>
        <end position="377"/>
    </location>
</feature>
<proteinExistence type="predicted"/>
<feature type="compositionally biased region" description="Low complexity" evidence="1">
    <location>
        <begin position="333"/>
        <end position="365"/>
    </location>
</feature>
<feature type="non-terminal residue" evidence="2">
    <location>
        <position position="1"/>
    </location>
</feature>
<evidence type="ECO:0000313" key="2">
    <source>
        <dbReference type="EMBL" id="CAA9490650.1"/>
    </source>
</evidence>
<keyword evidence="2" id="KW-0560">Oxidoreductase</keyword>
<dbReference type="EMBL" id="CADCVO010000270">
    <property type="protein sequence ID" value="CAA9490650.1"/>
    <property type="molecule type" value="Genomic_DNA"/>
</dbReference>
<name>A0A6J4S743_9ACTN</name>
<feature type="compositionally biased region" description="Basic residues" evidence="1">
    <location>
        <begin position="7"/>
        <end position="36"/>
    </location>
</feature>
<reference evidence="2" key="1">
    <citation type="submission" date="2020-02" db="EMBL/GenBank/DDBJ databases">
        <authorList>
            <person name="Meier V. D."/>
        </authorList>
    </citation>
    <scope>NUCLEOTIDE SEQUENCE</scope>
    <source>
        <strain evidence="2">AVDCRST_MAG13</strain>
    </source>
</reference>
<feature type="non-terminal residue" evidence="2">
    <location>
        <position position="377"/>
    </location>
</feature>
<feature type="region of interest" description="Disordered" evidence="1">
    <location>
        <begin position="219"/>
        <end position="252"/>
    </location>
</feature>
<dbReference type="GO" id="GO:0016213">
    <property type="term" value="F:acyl-CoA 6-desaturase activity"/>
    <property type="evidence" value="ECO:0007669"/>
    <property type="project" value="UniProtKB-EC"/>
</dbReference>
<protein>
    <submittedName>
        <fullName evidence="2">Linoleoyl-CoA desaturase</fullName>
        <ecNumber evidence="2">1.14.19.3</ecNumber>
    </submittedName>
</protein>
<organism evidence="2">
    <name type="scientific">uncultured Solirubrobacteraceae bacterium</name>
    <dbReference type="NCBI Taxonomy" id="1162706"/>
    <lineage>
        <taxon>Bacteria</taxon>
        <taxon>Bacillati</taxon>
        <taxon>Actinomycetota</taxon>
        <taxon>Thermoleophilia</taxon>
        <taxon>Solirubrobacterales</taxon>
        <taxon>Solirubrobacteraceae</taxon>
        <taxon>environmental samples</taxon>
    </lineage>
</organism>
<feature type="region of interest" description="Disordered" evidence="1">
    <location>
        <begin position="1"/>
        <end position="158"/>
    </location>
</feature>
<feature type="compositionally biased region" description="Basic and acidic residues" evidence="1">
    <location>
        <begin position="222"/>
        <end position="232"/>
    </location>
</feature>
<feature type="compositionally biased region" description="Basic residues" evidence="1">
    <location>
        <begin position="170"/>
        <end position="179"/>
    </location>
</feature>
<sequence length="377" mass="40046">GAPHPSGPRRARARARRHRRAGARGPRGGRRRLHPPGHRDPARPGGRRARPAGPLPVPPGPRGRDGAAHPGQGAGEHGDRPQRHARPVGLDARPRHPLDHVGVGRGLHGPVVEDLPQRHPPHVHERARQGPRPGLLGDARGSRAAVEPGLPPAADLRRAHGDGLRVGHRALRHGARCRPARGEDEGASTQRDGRLRPQGRPPAHEGLRALPAAVGPLAQADAGRHRPGERHPQRVGPHRRLHGPHPGRCRDVHRGAVRGRDARRLVRAAAVGHVQPRGVAAVPRAHRASLLPDRAPPLSRPALQPLREGRPPGPRGLRALRPAVPLRPPRPAVPVRGQEDPAPVAAGRRPEAGPGRVPARAARAHGGTRGGLADRGL</sequence>
<evidence type="ECO:0000256" key="1">
    <source>
        <dbReference type="SAM" id="MobiDB-lite"/>
    </source>
</evidence>
<accession>A0A6J4S743</accession>
<feature type="compositionally biased region" description="Low complexity" evidence="1">
    <location>
        <begin position="315"/>
        <end position="324"/>
    </location>
</feature>
<feature type="region of interest" description="Disordered" evidence="1">
    <location>
        <begin position="170"/>
        <end position="206"/>
    </location>
</feature>
<gene>
    <name evidence="2" type="ORF">AVDCRST_MAG13-1718</name>
</gene>